<reference evidence="2" key="1">
    <citation type="journal article" date="2023" name="G3 (Bethesda)">
        <title>Whole genome assemblies of Zophobas morio and Tenebrio molitor.</title>
        <authorList>
            <person name="Kaur S."/>
            <person name="Stinson S.A."/>
            <person name="diCenzo G.C."/>
        </authorList>
    </citation>
    <scope>NUCLEOTIDE SEQUENCE</scope>
    <source>
        <strain evidence="2">QUZm001</strain>
    </source>
</reference>
<gene>
    <name evidence="2" type="ORF">Zmor_022464</name>
</gene>
<proteinExistence type="predicted"/>
<dbReference type="EMBL" id="JALNTZ010000007">
    <property type="protein sequence ID" value="KAJ3644758.1"/>
    <property type="molecule type" value="Genomic_DNA"/>
</dbReference>
<name>A0AA38HVF5_9CUCU</name>
<dbReference type="AlphaFoldDB" id="A0AA38HVF5"/>
<keyword evidence="3" id="KW-1185">Reference proteome</keyword>
<feature type="signal peptide" evidence="1">
    <location>
        <begin position="1"/>
        <end position="16"/>
    </location>
</feature>
<sequence>MLVLIIYLCFTTTVFGEDCVFDIKSPNTPIVLDSDLNFVTSYTQDTIHFTAGEHFYLKCPSGTTSTIISETIDLVVCIGGVRFYHTGLGKELFFDKLGCKDVQPAHALRQLDQPCANNFTTIQLGIEVNYTFIPEFLVCFDTVHLVPFYAEFSKTSYDCHVENSCDDKYNYFVDAGDVYGVDLDLLYQEAGDILQDLAPFNISYTQLVPKRYFLNPAQWYPTFDYVNFVFSWVPYSWFSPYSFCTNYLEVGSVIYNGVLGVSANKNDDGEYVNLYLFNGTVPIPKWYWCVFYDVAPEVDGRFYIDFGTPYSSIPVAELKDWWNTELCIADTFDYIEEGTFFYGNCTFEEVINPQLQNFIDFKWPGARTVPTTTTTPS</sequence>
<evidence type="ECO:0000313" key="2">
    <source>
        <dbReference type="EMBL" id="KAJ3644758.1"/>
    </source>
</evidence>
<evidence type="ECO:0000256" key="1">
    <source>
        <dbReference type="SAM" id="SignalP"/>
    </source>
</evidence>
<comment type="caution">
    <text evidence="2">The sequence shown here is derived from an EMBL/GenBank/DDBJ whole genome shotgun (WGS) entry which is preliminary data.</text>
</comment>
<organism evidence="2 3">
    <name type="scientific">Zophobas morio</name>
    <dbReference type="NCBI Taxonomy" id="2755281"/>
    <lineage>
        <taxon>Eukaryota</taxon>
        <taxon>Metazoa</taxon>
        <taxon>Ecdysozoa</taxon>
        <taxon>Arthropoda</taxon>
        <taxon>Hexapoda</taxon>
        <taxon>Insecta</taxon>
        <taxon>Pterygota</taxon>
        <taxon>Neoptera</taxon>
        <taxon>Endopterygota</taxon>
        <taxon>Coleoptera</taxon>
        <taxon>Polyphaga</taxon>
        <taxon>Cucujiformia</taxon>
        <taxon>Tenebrionidae</taxon>
        <taxon>Zophobas</taxon>
    </lineage>
</organism>
<evidence type="ECO:0000313" key="3">
    <source>
        <dbReference type="Proteomes" id="UP001168821"/>
    </source>
</evidence>
<feature type="chain" id="PRO_5041419440" evidence="1">
    <location>
        <begin position="17"/>
        <end position="377"/>
    </location>
</feature>
<accession>A0AA38HVF5</accession>
<keyword evidence="1" id="KW-0732">Signal</keyword>
<protein>
    <submittedName>
        <fullName evidence="2">Uncharacterized protein</fullName>
    </submittedName>
</protein>
<dbReference type="Proteomes" id="UP001168821">
    <property type="component" value="Unassembled WGS sequence"/>
</dbReference>